<keyword evidence="13" id="KW-1185">Reference proteome</keyword>
<keyword evidence="3" id="KW-0597">Phosphoprotein</keyword>
<dbReference type="EC" id="2.7.13.3" evidence="2"/>
<dbReference type="Proteomes" id="UP001172082">
    <property type="component" value="Unassembled WGS sequence"/>
</dbReference>
<evidence type="ECO:0000313" key="12">
    <source>
        <dbReference type="EMBL" id="MDN5203725.1"/>
    </source>
</evidence>
<dbReference type="InterPro" id="IPR036890">
    <property type="entry name" value="HATPase_C_sf"/>
</dbReference>
<dbReference type="Gene3D" id="3.30.450.20">
    <property type="entry name" value="PAS domain"/>
    <property type="match status" value="1"/>
</dbReference>
<evidence type="ECO:0000313" key="13">
    <source>
        <dbReference type="Proteomes" id="UP001172082"/>
    </source>
</evidence>
<evidence type="ECO:0000256" key="3">
    <source>
        <dbReference type="ARBA" id="ARBA00022553"/>
    </source>
</evidence>
<dbReference type="SMART" id="SM00028">
    <property type="entry name" value="TPR"/>
    <property type="match status" value="5"/>
</dbReference>
<dbReference type="InterPro" id="IPR003594">
    <property type="entry name" value="HATPase_dom"/>
</dbReference>
<evidence type="ECO:0000256" key="7">
    <source>
        <dbReference type="ARBA" id="ARBA00022840"/>
    </source>
</evidence>
<proteinExistence type="predicted"/>
<organism evidence="12 13">
    <name type="scientific">Splendidivirga corallicola</name>
    <dbReference type="NCBI Taxonomy" id="3051826"/>
    <lineage>
        <taxon>Bacteria</taxon>
        <taxon>Pseudomonadati</taxon>
        <taxon>Bacteroidota</taxon>
        <taxon>Cytophagia</taxon>
        <taxon>Cytophagales</taxon>
        <taxon>Splendidivirgaceae</taxon>
        <taxon>Splendidivirga</taxon>
    </lineage>
</organism>
<feature type="repeat" description="TPR" evidence="8">
    <location>
        <begin position="217"/>
        <end position="250"/>
    </location>
</feature>
<reference evidence="12" key="1">
    <citation type="submission" date="2023-06" db="EMBL/GenBank/DDBJ databases">
        <title>Genomic of Parafulvivirga corallium.</title>
        <authorList>
            <person name="Wang G."/>
        </authorList>
    </citation>
    <scope>NUCLEOTIDE SEQUENCE</scope>
    <source>
        <strain evidence="12">BMA10</strain>
    </source>
</reference>
<keyword evidence="6" id="KW-0418">Kinase</keyword>
<keyword evidence="7" id="KW-0067">ATP-binding</keyword>
<dbReference type="InterPro" id="IPR011495">
    <property type="entry name" value="Sig_transdc_His_kin_sub2_dim/P"/>
</dbReference>
<dbReference type="Gene3D" id="1.25.40.10">
    <property type="entry name" value="Tetratricopeptide repeat domain"/>
    <property type="match status" value="2"/>
</dbReference>
<dbReference type="Pfam" id="PF13424">
    <property type="entry name" value="TPR_12"/>
    <property type="match status" value="1"/>
</dbReference>
<accession>A0ABT8KSI3</accession>
<dbReference type="Gene3D" id="3.30.565.10">
    <property type="entry name" value="Histidine kinase-like ATPase, C-terminal domain"/>
    <property type="match status" value="1"/>
</dbReference>
<evidence type="ECO:0000256" key="9">
    <source>
        <dbReference type="SAM" id="Coils"/>
    </source>
</evidence>
<feature type="coiled-coil region" evidence="9">
    <location>
        <begin position="445"/>
        <end position="472"/>
    </location>
</feature>
<dbReference type="PANTHER" id="PTHR41523:SF8">
    <property type="entry name" value="ETHYLENE RESPONSE SENSOR PROTEIN"/>
    <property type="match status" value="1"/>
</dbReference>
<evidence type="ECO:0000256" key="5">
    <source>
        <dbReference type="ARBA" id="ARBA00022741"/>
    </source>
</evidence>
<evidence type="ECO:0000259" key="11">
    <source>
        <dbReference type="PROSITE" id="PS50109"/>
    </source>
</evidence>
<dbReference type="Pfam" id="PF07568">
    <property type="entry name" value="HisKA_2"/>
    <property type="match status" value="1"/>
</dbReference>
<dbReference type="RefSeq" id="WP_346753748.1">
    <property type="nucleotide sequence ID" value="NZ_JAUJEA010000008.1"/>
</dbReference>
<evidence type="ECO:0000256" key="10">
    <source>
        <dbReference type="SAM" id="Phobius"/>
    </source>
</evidence>
<dbReference type="SUPFAM" id="SSF55874">
    <property type="entry name" value="ATPase domain of HSP90 chaperone/DNA topoisomerase II/histidine kinase"/>
    <property type="match status" value="1"/>
</dbReference>
<keyword evidence="10" id="KW-0812">Transmembrane</keyword>
<evidence type="ECO:0000256" key="8">
    <source>
        <dbReference type="PROSITE-ProRule" id="PRU00339"/>
    </source>
</evidence>
<sequence length="660" mass="76306">MALSSNNSALTIQQTDHASFTWSYKQWKMYGDADSFTTYDSLKLRIDESDLNGSTQEQIKTRLSLVKHYINNAVYSEALEKIDETIQIITDQHYEGSEYAECLFLKLQIQLRIQSSKNATEATLTALQGHFTDSLNILYERLGDFFIKEFKIARAAHFYQEAYKLSDSLNLKKSQKRLAVVLSELYTWYLSEYNKAEKYYRHVLKNSSMDVDSKHIVSSYYGLGHAYHHQEKFDEAIKAFEEILAYKTEDTDSLNICYTYNCIAHTYSAMGSVDQAVSSAQNAYRYALTLNNSYIIYSSTLIIGNISQEQGKIKEAIKYYEISKEAAINFEDPNSLAEVYHKLAVAYKKRQDFQMALEYWEKYDKCKNSVEADKLAFDKLRHKHLDKKSQHTIAIQQVKLGHLEAEQLLFRKQLKKQNTVMLLSVTILGLLGFILFINRKKNHKISQINENLITSNCQLQNAKERAEILMREVQHRVKNNLMFVASLLDMQSMNLENREARGVINDGKKRIEAMGLLHQNLLYQEEHPIDIKMKTYLTVLVDNILRTVEKERKIKIDIDVENIELEVDKAMPIGLIINELVYNSLKHSLNRTEELTISISLKKEKYLALIVKDNGQGLPDDFHTKKKSSFGIKLLEILSQQLGGKMQISNDQGVRFKLLL</sequence>
<evidence type="ECO:0000256" key="4">
    <source>
        <dbReference type="ARBA" id="ARBA00022679"/>
    </source>
</evidence>
<keyword evidence="8" id="KW-0802">TPR repeat</keyword>
<dbReference type="PANTHER" id="PTHR41523">
    <property type="entry name" value="TWO-COMPONENT SYSTEM SENSOR PROTEIN"/>
    <property type="match status" value="1"/>
</dbReference>
<keyword evidence="4" id="KW-0808">Transferase</keyword>
<gene>
    <name evidence="12" type="ORF">QQ008_20210</name>
</gene>
<name>A0ABT8KSI3_9BACT</name>
<dbReference type="PROSITE" id="PS50005">
    <property type="entry name" value="TPR"/>
    <property type="match status" value="1"/>
</dbReference>
<feature type="transmembrane region" description="Helical" evidence="10">
    <location>
        <begin position="419"/>
        <end position="437"/>
    </location>
</feature>
<evidence type="ECO:0000256" key="6">
    <source>
        <dbReference type="ARBA" id="ARBA00022777"/>
    </source>
</evidence>
<keyword evidence="10" id="KW-0472">Membrane</keyword>
<dbReference type="Pfam" id="PF02518">
    <property type="entry name" value="HATPase_c"/>
    <property type="match status" value="1"/>
</dbReference>
<dbReference type="PROSITE" id="PS50109">
    <property type="entry name" value="HIS_KIN"/>
    <property type="match status" value="1"/>
</dbReference>
<dbReference type="SUPFAM" id="SSF48452">
    <property type="entry name" value="TPR-like"/>
    <property type="match status" value="2"/>
</dbReference>
<dbReference type="EMBL" id="JAUJEA010000008">
    <property type="protein sequence ID" value="MDN5203725.1"/>
    <property type="molecule type" value="Genomic_DNA"/>
</dbReference>
<keyword evidence="10" id="KW-1133">Transmembrane helix</keyword>
<comment type="caution">
    <text evidence="12">The sequence shown here is derived from an EMBL/GenBank/DDBJ whole genome shotgun (WGS) entry which is preliminary data.</text>
</comment>
<dbReference type="InterPro" id="IPR005467">
    <property type="entry name" value="His_kinase_dom"/>
</dbReference>
<dbReference type="InterPro" id="IPR011990">
    <property type="entry name" value="TPR-like_helical_dom_sf"/>
</dbReference>
<evidence type="ECO:0000256" key="2">
    <source>
        <dbReference type="ARBA" id="ARBA00012438"/>
    </source>
</evidence>
<keyword evidence="9" id="KW-0175">Coiled coil</keyword>
<protein>
    <recommendedName>
        <fullName evidence="2">histidine kinase</fullName>
        <ecNumber evidence="2">2.7.13.3</ecNumber>
    </recommendedName>
</protein>
<feature type="domain" description="Histidine kinase" evidence="11">
    <location>
        <begin position="472"/>
        <end position="660"/>
    </location>
</feature>
<dbReference type="Pfam" id="PF00515">
    <property type="entry name" value="TPR_1"/>
    <property type="match status" value="1"/>
</dbReference>
<keyword evidence="5" id="KW-0547">Nucleotide-binding</keyword>
<evidence type="ECO:0000256" key="1">
    <source>
        <dbReference type="ARBA" id="ARBA00000085"/>
    </source>
</evidence>
<comment type="catalytic activity">
    <reaction evidence="1">
        <text>ATP + protein L-histidine = ADP + protein N-phospho-L-histidine.</text>
        <dbReference type="EC" id="2.7.13.3"/>
    </reaction>
</comment>
<dbReference type="InterPro" id="IPR019734">
    <property type="entry name" value="TPR_rpt"/>
</dbReference>